<sequence>MTAVSPRPAGERTIRALTLDNSGTGTEAGPEQQTPDAGENRVIFEATRSFEDTGGFLQMPGIEDGTEEFLFDIPEGLQLSLCDLAITEASALAGAEIDAKPAIGATGSARVTVRWSHPKPMGKVTFQLRIYASADATPPVIVVPISEAGADKRMRALVEQGAPVDFAIDGPLAEAFYEQVIQRGGQIIGAEDAYHSGTRPFAVGGGVGEAALALGVSLALIAAACVALGLITFGTVLLFAMSQGYDIDNAGYSVAVGEGESRQEHKMAFSMRKP</sequence>
<dbReference type="Proteomes" id="UP001399917">
    <property type="component" value="Unassembled WGS sequence"/>
</dbReference>
<comment type="caution">
    <text evidence="2">The sequence shown here is derived from an EMBL/GenBank/DDBJ whole genome shotgun (WGS) entry which is preliminary data.</text>
</comment>
<accession>A0ABP7KJ19</accession>
<gene>
    <name evidence="2" type="ORF">GCM10022404_28250</name>
</gene>
<evidence type="ECO:0000313" key="2">
    <source>
        <dbReference type="EMBL" id="GAA3876858.1"/>
    </source>
</evidence>
<reference evidence="3" key="1">
    <citation type="journal article" date="2019" name="Int. J. Syst. Evol. Microbiol.">
        <title>The Global Catalogue of Microorganisms (GCM) 10K type strain sequencing project: providing services to taxonomists for standard genome sequencing and annotation.</title>
        <authorList>
            <consortium name="The Broad Institute Genomics Platform"/>
            <consortium name="The Broad Institute Genome Sequencing Center for Infectious Disease"/>
            <person name="Wu L."/>
            <person name="Ma J."/>
        </authorList>
    </citation>
    <scope>NUCLEOTIDE SEQUENCE [LARGE SCALE GENOMIC DNA]</scope>
    <source>
        <strain evidence="3">JCM 17190</strain>
    </source>
</reference>
<feature type="transmembrane region" description="Helical" evidence="1">
    <location>
        <begin position="210"/>
        <end position="239"/>
    </location>
</feature>
<dbReference type="EMBL" id="BAABDF010000007">
    <property type="protein sequence ID" value="GAA3876858.1"/>
    <property type="molecule type" value="Genomic_DNA"/>
</dbReference>
<proteinExistence type="predicted"/>
<evidence type="ECO:0000313" key="3">
    <source>
        <dbReference type="Proteomes" id="UP001399917"/>
    </source>
</evidence>
<keyword evidence="1" id="KW-0472">Membrane</keyword>
<evidence type="ECO:0000256" key="1">
    <source>
        <dbReference type="SAM" id="Phobius"/>
    </source>
</evidence>
<dbReference type="RefSeq" id="WP_344848163.1">
    <property type="nucleotide sequence ID" value="NZ_BAABDF010000007.1"/>
</dbReference>
<protein>
    <submittedName>
        <fullName evidence="2">Uncharacterized protein</fullName>
    </submittedName>
</protein>
<name>A0ABP7KJ19_9RHOB</name>
<keyword evidence="3" id="KW-1185">Reference proteome</keyword>
<organism evidence="2 3">
    <name type="scientific">Celeribacter arenosi</name>
    <dbReference type="NCBI Taxonomy" id="792649"/>
    <lineage>
        <taxon>Bacteria</taxon>
        <taxon>Pseudomonadati</taxon>
        <taxon>Pseudomonadota</taxon>
        <taxon>Alphaproteobacteria</taxon>
        <taxon>Rhodobacterales</taxon>
        <taxon>Roseobacteraceae</taxon>
        <taxon>Celeribacter</taxon>
    </lineage>
</organism>
<keyword evidence="1" id="KW-0812">Transmembrane</keyword>
<keyword evidence="1" id="KW-1133">Transmembrane helix</keyword>